<feature type="compositionally biased region" description="Polar residues" evidence="1">
    <location>
        <begin position="65"/>
        <end position="81"/>
    </location>
</feature>
<sequence>MHGAPVPLFDCKIYITRHPKRPPLPSLIATPGTAPKTPARSQTHSADVQHRPIYENHITICRPATKSSRCSQTHRQPNSPRTALHDGHSTNERGHCYSRLNHAAPTSQHLANSACRSRLRQHPRAISSPVAISTKNWPSDDGKPSVESTVEIEGFVTSDICVLNGSYGRSRRSRKPCSTYDQRQSLLGRNDDTERRPVNHDHPRALSTTKIRYPVDEGAGSNPLVPVRLSHEHRDLHCLSPHHAFDNDWPADERQLREKVDIWDLKGS</sequence>
<protein>
    <submittedName>
        <fullName evidence="3">Uncharacterized protein</fullName>
    </submittedName>
</protein>
<feature type="region of interest" description="Disordered" evidence="1">
    <location>
        <begin position="168"/>
        <end position="203"/>
    </location>
</feature>
<dbReference type="EMBL" id="JAACJK010000065">
    <property type="protein sequence ID" value="KAF5334906.1"/>
    <property type="molecule type" value="Genomic_DNA"/>
</dbReference>
<name>A0A8H5CAP2_9AGAR</name>
<evidence type="ECO:0000313" key="3">
    <source>
        <dbReference type="EMBL" id="KAF5337779.1"/>
    </source>
</evidence>
<organism evidence="3 4">
    <name type="scientific">Ephemerocybe angulata</name>
    <dbReference type="NCBI Taxonomy" id="980116"/>
    <lineage>
        <taxon>Eukaryota</taxon>
        <taxon>Fungi</taxon>
        <taxon>Dikarya</taxon>
        <taxon>Basidiomycota</taxon>
        <taxon>Agaricomycotina</taxon>
        <taxon>Agaricomycetes</taxon>
        <taxon>Agaricomycetidae</taxon>
        <taxon>Agaricales</taxon>
        <taxon>Agaricineae</taxon>
        <taxon>Psathyrellaceae</taxon>
        <taxon>Ephemerocybe</taxon>
    </lineage>
</organism>
<evidence type="ECO:0000313" key="2">
    <source>
        <dbReference type="EMBL" id="KAF5334906.1"/>
    </source>
</evidence>
<evidence type="ECO:0000313" key="4">
    <source>
        <dbReference type="Proteomes" id="UP000541558"/>
    </source>
</evidence>
<feature type="compositionally biased region" description="Basic and acidic residues" evidence="1">
    <location>
        <begin position="189"/>
        <end position="203"/>
    </location>
</feature>
<accession>A0A8H5CAP2</accession>
<dbReference type="Proteomes" id="UP000541558">
    <property type="component" value="Unassembled WGS sequence"/>
</dbReference>
<dbReference type="AlphaFoldDB" id="A0A8H5CAP2"/>
<reference evidence="3 4" key="1">
    <citation type="journal article" date="2020" name="ISME J.">
        <title>Uncovering the hidden diversity of litter-decomposition mechanisms in mushroom-forming fungi.</title>
        <authorList>
            <person name="Floudas D."/>
            <person name="Bentzer J."/>
            <person name="Ahren D."/>
            <person name="Johansson T."/>
            <person name="Persson P."/>
            <person name="Tunlid A."/>
        </authorList>
    </citation>
    <scope>NUCLEOTIDE SEQUENCE [LARGE SCALE GENOMIC DNA]</scope>
    <source>
        <strain evidence="3 4">CBS 175.51</strain>
    </source>
</reference>
<gene>
    <name evidence="2" type="ORF">D9611_009920</name>
    <name evidence="3" type="ORF">D9611_014999</name>
</gene>
<feature type="region of interest" description="Disordered" evidence="1">
    <location>
        <begin position="20"/>
        <end position="47"/>
    </location>
</feature>
<evidence type="ECO:0000256" key="1">
    <source>
        <dbReference type="SAM" id="MobiDB-lite"/>
    </source>
</evidence>
<dbReference type="OrthoDB" id="3131094at2759"/>
<comment type="caution">
    <text evidence="3">The sequence shown here is derived from an EMBL/GenBank/DDBJ whole genome shotgun (WGS) entry which is preliminary data.</text>
</comment>
<feature type="region of interest" description="Disordered" evidence="1">
    <location>
        <begin position="65"/>
        <end position="95"/>
    </location>
</feature>
<keyword evidence="4" id="KW-1185">Reference proteome</keyword>
<dbReference type="EMBL" id="JAACJK010000034">
    <property type="protein sequence ID" value="KAF5337779.1"/>
    <property type="molecule type" value="Genomic_DNA"/>
</dbReference>
<feature type="compositionally biased region" description="Basic and acidic residues" evidence="1">
    <location>
        <begin position="83"/>
        <end position="95"/>
    </location>
</feature>
<proteinExistence type="predicted"/>